<dbReference type="EMBL" id="CADCVD010000168">
    <property type="protein sequence ID" value="CAA9458130.1"/>
    <property type="molecule type" value="Genomic_DNA"/>
</dbReference>
<accession>A0A6J4R157</accession>
<name>A0A6J4R157_9ACTN</name>
<protein>
    <recommendedName>
        <fullName evidence="3">Chaperone protein DnaJ</fullName>
    </recommendedName>
</protein>
<reference evidence="2" key="1">
    <citation type="submission" date="2020-02" db="EMBL/GenBank/DDBJ databases">
        <authorList>
            <person name="Meier V. D."/>
        </authorList>
    </citation>
    <scope>NUCLEOTIDE SEQUENCE</scope>
    <source>
        <strain evidence="2">AVDCRST_MAG37</strain>
    </source>
</reference>
<dbReference type="Gene3D" id="6.20.20.10">
    <property type="match status" value="1"/>
</dbReference>
<evidence type="ECO:0000256" key="1">
    <source>
        <dbReference type="SAM" id="MobiDB-lite"/>
    </source>
</evidence>
<feature type="compositionally biased region" description="Basic and acidic residues" evidence="1">
    <location>
        <begin position="1"/>
        <end position="10"/>
    </location>
</feature>
<evidence type="ECO:0000313" key="2">
    <source>
        <dbReference type="EMBL" id="CAA9458130.1"/>
    </source>
</evidence>
<dbReference type="SUPFAM" id="SSF57938">
    <property type="entry name" value="DnaJ/Hsp40 cysteine-rich domain"/>
    <property type="match status" value="1"/>
</dbReference>
<dbReference type="InterPro" id="IPR036410">
    <property type="entry name" value="HSP_DnaJ_Cys-rich_dom_sf"/>
</dbReference>
<evidence type="ECO:0008006" key="3">
    <source>
        <dbReference type="Google" id="ProtNLM"/>
    </source>
</evidence>
<proteinExistence type="predicted"/>
<feature type="region of interest" description="Disordered" evidence="1">
    <location>
        <begin position="1"/>
        <end position="31"/>
    </location>
</feature>
<gene>
    <name evidence="2" type="ORF">AVDCRST_MAG37-3334</name>
</gene>
<sequence length="59" mass="6204">MSEGKQKRDTMSPGDKAQPGAENAGQDLCPECNGTGRYKDEDCKNCSGSGTIWVPVGTP</sequence>
<organism evidence="2">
    <name type="scientific">uncultured Rubrobacteraceae bacterium</name>
    <dbReference type="NCBI Taxonomy" id="349277"/>
    <lineage>
        <taxon>Bacteria</taxon>
        <taxon>Bacillati</taxon>
        <taxon>Actinomycetota</taxon>
        <taxon>Rubrobacteria</taxon>
        <taxon>Rubrobacterales</taxon>
        <taxon>Rubrobacteraceae</taxon>
        <taxon>environmental samples</taxon>
    </lineage>
</organism>
<dbReference type="AlphaFoldDB" id="A0A6J4R157"/>